<sequence>MGGVALRAIPPSSPSPRLGGCVKNLVPAGQSCPVWEWDPTKIGWPEGQFRPRGDDVRRDVIARFQIFLLLVRANETGGAWSTMDDVFLSKSWVQIGLGRCFLVRCGVRGSLDRGWQREGEGGREGRGEAQDMDIVGIGENQGRASGGGL</sequence>
<gene>
    <name evidence="2" type="ORF">L3X38_005528</name>
</gene>
<organism evidence="2 3">
    <name type="scientific">Prunus dulcis</name>
    <name type="common">Almond</name>
    <name type="synonym">Amygdalus dulcis</name>
    <dbReference type="NCBI Taxonomy" id="3755"/>
    <lineage>
        <taxon>Eukaryota</taxon>
        <taxon>Viridiplantae</taxon>
        <taxon>Streptophyta</taxon>
        <taxon>Embryophyta</taxon>
        <taxon>Tracheophyta</taxon>
        <taxon>Spermatophyta</taxon>
        <taxon>Magnoliopsida</taxon>
        <taxon>eudicotyledons</taxon>
        <taxon>Gunneridae</taxon>
        <taxon>Pentapetalae</taxon>
        <taxon>rosids</taxon>
        <taxon>fabids</taxon>
        <taxon>Rosales</taxon>
        <taxon>Rosaceae</taxon>
        <taxon>Amygdaloideae</taxon>
        <taxon>Amygdaleae</taxon>
        <taxon>Prunus</taxon>
    </lineage>
</organism>
<reference evidence="2 3" key="1">
    <citation type="journal article" date="2022" name="G3 (Bethesda)">
        <title>Whole-genome sequence and methylome profiling of the almond [Prunus dulcis (Mill.) D.A. Webb] cultivar 'Nonpareil'.</title>
        <authorList>
            <person name="D'Amico-Willman K.M."/>
            <person name="Ouma W.Z."/>
            <person name="Meulia T."/>
            <person name="Sideli G.M."/>
            <person name="Gradziel T.M."/>
            <person name="Fresnedo-Ramirez J."/>
        </authorList>
    </citation>
    <scope>NUCLEOTIDE SEQUENCE [LARGE SCALE GENOMIC DNA]</scope>
    <source>
        <strain evidence="2">Clone GOH B32 T37-40</strain>
    </source>
</reference>
<evidence type="ECO:0000313" key="3">
    <source>
        <dbReference type="Proteomes" id="UP001054821"/>
    </source>
</evidence>
<evidence type="ECO:0000256" key="1">
    <source>
        <dbReference type="SAM" id="MobiDB-lite"/>
    </source>
</evidence>
<dbReference type="AlphaFoldDB" id="A0AAD5F471"/>
<accession>A0AAD5F471</accession>
<comment type="caution">
    <text evidence="2">The sequence shown here is derived from an EMBL/GenBank/DDBJ whole genome shotgun (WGS) entry which is preliminary data.</text>
</comment>
<feature type="compositionally biased region" description="Basic and acidic residues" evidence="1">
    <location>
        <begin position="115"/>
        <end position="129"/>
    </location>
</feature>
<evidence type="ECO:0000313" key="2">
    <source>
        <dbReference type="EMBL" id="KAI5352637.1"/>
    </source>
</evidence>
<feature type="region of interest" description="Disordered" evidence="1">
    <location>
        <begin position="115"/>
        <end position="149"/>
    </location>
</feature>
<dbReference type="EMBL" id="JAJFAZ020000001">
    <property type="protein sequence ID" value="KAI5352637.1"/>
    <property type="molecule type" value="Genomic_DNA"/>
</dbReference>
<dbReference type="Proteomes" id="UP001054821">
    <property type="component" value="Chromosome 1"/>
</dbReference>
<name>A0AAD5F471_PRUDU</name>
<proteinExistence type="predicted"/>
<protein>
    <submittedName>
        <fullName evidence="2">Uncharacterized protein</fullName>
    </submittedName>
</protein>
<keyword evidence="3" id="KW-1185">Reference proteome</keyword>